<protein>
    <recommendedName>
        <fullName evidence="4">Collagen alpha-1(I) chain-like</fullName>
    </recommendedName>
</protein>
<feature type="compositionally biased region" description="Basic and acidic residues" evidence="1">
    <location>
        <begin position="222"/>
        <end position="232"/>
    </location>
</feature>
<keyword evidence="3" id="KW-1185">Reference proteome</keyword>
<comment type="caution">
    <text evidence="2">The sequence shown here is derived from an EMBL/GenBank/DDBJ whole genome shotgun (WGS) entry which is preliminary data.</text>
</comment>
<gene>
    <name evidence="2" type="ORF">P7K49_022942</name>
</gene>
<reference evidence="2 3" key="1">
    <citation type="submission" date="2023-05" db="EMBL/GenBank/DDBJ databases">
        <title>B98-5 Cell Line De Novo Hybrid Assembly: An Optical Mapping Approach.</title>
        <authorList>
            <person name="Kananen K."/>
            <person name="Auerbach J.A."/>
            <person name="Kautto E."/>
            <person name="Blachly J.S."/>
        </authorList>
    </citation>
    <scope>NUCLEOTIDE SEQUENCE [LARGE SCALE GENOMIC DNA]</scope>
    <source>
        <strain evidence="2">B95-8</strain>
        <tissue evidence="2">Cell line</tissue>
    </source>
</reference>
<feature type="compositionally biased region" description="Basic and acidic residues" evidence="1">
    <location>
        <begin position="162"/>
        <end position="184"/>
    </location>
</feature>
<feature type="compositionally biased region" description="Gly residues" evidence="1">
    <location>
        <begin position="265"/>
        <end position="279"/>
    </location>
</feature>
<feature type="compositionally biased region" description="Basic and acidic residues" evidence="1">
    <location>
        <begin position="198"/>
        <end position="207"/>
    </location>
</feature>
<evidence type="ECO:0000313" key="2">
    <source>
        <dbReference type="EMBL" id="KAK2097491.1"/>
    </source>
</evidence>
<proteinExistence type="predicted"/>
<feature type="compositionally biased region" description="Low complexity" evidence="1">
    <location>
        <begin position="379"/>
        <end position="390"/>
    </location>
</feature>
<evidence type="ECO:0000313" key="3">
    <source>
        <dbReference type="Proteomes" id="UP001266305"/>
    </source>
</evidence>
<feature type="region of interest" description="Disordered" evidence="1">
    <location>
        <begin position="371"/>
        <end position="398"/>
    </location>
</feature>
<dbReference type="EMBL" id="JASSZA010000011">
    <property type="protein sequence ID" value="KAK2097491.1"/>
    <property type="molecule type" value="Genomic_DNA"/>
</dbReference>
<accession>A0ABQ9UKU9</accession>
<feature type="region of interest" description="Disordered" evidence="1">
    <location>
        <begin position="1"/>
        <end position="280"/>
    </location>
</feature>
<evidence type="ECO:0008006" key="4">
    <source>
        <dbReference type="Google" id="ProtNLM"/>
    </source>
</evidence>
<dbReference type="Proteomes" id="UP001266305">
    <property type="component" value="Unassembled WGS sequence"/>
</dbReference>
<organism evidence="2 3">
    <name type="scientific">Saguinus oedipus</name>
    <name type="common">Cotton-top tamarin</name>
    <name type="synonym">Oedipomidas oedipus</name>
    <dbReference type="NCBI Taxonomy" id="9490"/>
    <lineage>
        <taxon>Eukaryota</taxon>
        <taxon>Metazoa</taxon>
        <taxon>Chordata</taxon>
        <taxon>Craniata</taxon>
        <taxon>Vertebrata</taxon>
        <taxon>Euteleostomi</taxon>
        <taxon>Mammalia</taxon>
        <taxon>Eutheria</taxon>
        <taxon>Euarchontoglires</taxon>
        <taxon>Primates</taxon>
        <taxon>Haplorrhini</taxon>
        <taxon>Platyrrhini</taxon>
        <taxon>Cebidae</taxon>
        <taxon>Callitrichinae</taxon>
        <taxon>Saguinus</taxon>
    </lineage>
</organism>
<feature type="compositionally biased region" description="Basic and acidic residues" evidence="1">
    <location>
        <begin position="25"/>
        <end position="34"/>
    </location>
</feature>
<name>A0ABQ9UKU9_SAGOE</name>
<evidence type="ECO:0000256" key="1">
    <source>
        <dbReference type="SAM" id="MobiDB-lite"/>
    </source>
</evidence>
<sequence>MSSCRRNSAPVLSSLGFPTASKSHKMQDKRKTRETIGVQPGRGGVEVPALAGVGLAPGRGQQPIRPPGPGQVSAAQAGPGESAVRASGQQRAPESQERPAEEPAPAPMPSFARRGPTEPALRRPSSAERPLAPGPSSSRSAGRVPGAMASPSGSSEATGKPRGRDGRPRREEDDVPPEEKRLRLGLEGPGAGPEDGEDAPRPGREETGTQTGGDGRGRQLRARSDSAGDLREASCPSRCLAPTSLFSHDVPGPETRWTLRRPHRGGGAPRAGGPQQGKGRGLRWAALACAPHPGHLVWAPAWDSVEGLGWGSPRRQAWPSPALLGCGLAALTQLLTCPASSCSSLSGWAARAERRQMASIPEIALLFPSLQRGTERQSSSHPPGSVPVSSACAGHVGP</sequence>